<organism evidence="2 3">
    <name type="scientific">Myxococcus xanthus</name>
    <dbReference type="NCBI Taxonomy" id="34"/>
    <lineage>
        <taxon>Bacteria</taxon>
        <taxon>Pseudomonadati</taxon>
        <taxon>Myxococcota</taxon>
        <taxon>Myxococcia</taxon>
        <taxon>Myxococcales</taxon>
        <taxon>Cystobacterineae</taxon>
        <taxon>Myxococcaceae</taxon>
        <taxon>Myxococcus</taxon>
    </lineage>
</organism>
<evidence type="ECO:0000313" key="2">
    <source>
        <dbReference type="EMBL" id="NOJ79831.1"/>
    </source>
</evidence>
<evidence type="ECO:0000313" key="3">
    <source>
        <dbReference type="Proteomes" id="UP000533080"/>
    </source>
</evidence>
<reference evidence="2 3" key="1">
    <citation type="submission" date="2020-05" db="EMBL/GenBank/DDBJ databases">
        <authorList>
            <person name="Whitworth D."/>
        </authorList>
    </citation>
    <scope>NUCLEOTIDE SEQUENCE [LARGE SCALE GENOMIC DNA]</scope>
    <source>
        <strain evidence="2 3">AM005</strain>
    </source>
</reference>
<protein>
    <submittedName>
        <fullName evidence="2">DUF4209 domain-containing protein</fullName>
    </submittedName>
</protein>
<sequence>MTRISEILGPDYDSPATLPESLAFYQKPRTVTKALRHAESTGDAATVELLNWELGILTISLAPSTDASPFQGRPYEAYAQAYHLTDSTTAYARERVTETQDLILKIHHLTFILLRSEPRGRAWIELQQELLATYRTYIDNSLSAYRKHIDDSLKSQDKAPKRAAIGGYIDLALRGAAPLIARPGIIKKEAQAEWAQWLISLAEQSLTFPEDAEKSPYRHRWVADYLEHLAGLPLATTPQDARTRATALLGDATTFYESDPLADTGSYKVAEVECKLRKHWGEPGDKAHEDKIRRMVNATLRRAEFLRKQENWLVSAHFIRDARKLVEQGRRFFTQEDITRLQLAEQAAINIGTTSGELTPYSFSIEVPAELMDYTRETPEQTINALFEQAINEIPNRQKIEEQARETSAETPLFAMLSRKILAPGKVAGESDSPEGNLDLDIESRAMTQALLFGTAVANTAIHAAQAIGLTEAHLVAPLSPLALDDETMLLLRHGCERLIAQDFISASHILVLRIEDVLRQHLRNLGVDTTEFKPNIGDGTSRTDDATLGQLMRRALPDGRTIKEYIGNDLWMHIDSLLNSQTGLNLRNEFAHGLARPQHCTANITGITLALLYQLANAVSIAPKATSNQP</sequence>
<dbReference type="Proteomes" id="UP000533080">
    <property type="component" value="Unassembled WGS sequence"/>
</dbReference>
<proteinExistence type="predicted"/>
<feature type="domain" description="DUF4209" evidence="1">
    <location>
        <begin position="540"/>
        <end position="614"/>
    </location>
</feature>
<accession>A0A7Y4IID4</accession>
<dbReference type="AlphaFoldDB" id="A0A7Y4IID4"/>
<comment type="caution">
    <text evidence="2">The sequence shown here is derived from an EMBL/GenBank/DDBJ whole genome shotgun (WGS) entry which is preliminary data.</text>
</comment>
<dbReference type="EMBL" id="JABFNT010000045">
    <property type="protein sequence ID" value="NOJ79831.1"/>
    <property type="molecule type" value="Genomic_DNA"/>
</dbReference>
<dbReference type="InterPro" id="IPR025209">
    <property type="entry name" value="DUF4209"/>
</dbReference>
<name>A0A7Y4IID4_MYXXA</name>
<dbReference type="Pfam" id="PF13910">
    <property type="entry name" value="DUF4209"/>
    <property type="match status" value="1"/>
</dbReference>
<evidence type="ECO:0000259" key="1">
    <source>
        <dbReference type="Pfam" id="PF13910"/>
    </source>
</evidence>
<gene>
    <name evidence="2" type="ORF">HNV28_16025</name>
</gene>